<feature type="non-terminal residue" evidence="2">
    <location>
        <position position="1"/>
    </location>
</feature>
<feature type="domain" description="C-type lectin" evidence="1">
    <location>
        <begin position="1"/>
        <end position="88"/>
    </location>
</feature>
<organism evidence="2">
    <name type="scientific">Pagurus bernhardus</name>
    <name type="common">Common hermit crab</name>
    <name type="synonym">Eupagurus bernhardus</name>
    <dbReference type="NCBI Taxonomy" id="174397"/>
    <lineage>
        <taxon>Eukaryota</taxon>
        <taxon>Metazoa</taxon>
        <taxon>Ecdysozoa</taxon>
        <taxon>Arthropoda</taxon>
        <taxon>Crustacea</taxon>
        <taxon>Multicrustacea</taxon>
        <taxon>Malacostraca</taxon>
        <taxon>Eumalacostraca</taxon>
        <taxon>Eucarida</taxon>
        <taxon>Decapoda</taxon>
        <taxon>Pleocyemata</taxon>
        <taxon>Anomura</taxon>
        <taxon>Paguroidea</taxon>
        <taxon>Paguridae</taxon>
        <taxon>Pagurus</taxon>
    </lineage>
</organism>
<feature type="non-terminal residue" evidence="2">
    <location>
        <position position="88"/>
    </location>
</feature>
<dbReference type="SUPFAM" id="SSF56436">
    <property type="entry name" value="C-type lectin-like"/>
    <property type="match status" value="1"/>
</dbReference>
<sequence length="88" mass="9722">IQYINHINAENQAVSAWVGGSDEEVESVWRWVTGQLMPRGAPFWGTSGNSHAKEPGGGVGQNCAVMYQPNWYYMHDASCTSKYAPLCQ</sequence>
<dbReference type="EMBL" id="HABX01000007">
    <property type="protein sequence ID" value="CDK12451.1"/>
    <property type="molecule type" value="Transcribed_RNA"/>
</dbReference>
<reference evidence="2" key="1">
    <citation type="submission" date="2013-06" db="EMBL/GenBank/DDBJ databases">
        <authorList>
            <person name="Groh K."/>
        </authorList>
    </citation>
    <scope>NUCLEOTIDE SEQUENCE</scope>
    <source>
        <tissue evidence="2">Antennules</tissue>
    </source>
</reference>
<dbReference type="InterPro" id="IPR001304">
    <property type="entry name" value="C-type_lectin-like"/>
</dbReference>
<proteinExistence type="predicted"/>
<dbReference type="CDD" id="cd00037">
    <property type="entry name" value="CLECT"/>
    <property type="match status" value="1"/>
</dbReference>
<gene>
    <name evidence="2" type="primary">C-type-lectin-like-4</name>
</gene>
<accession>W6MNG5</accession>
<dbReference type="Gene3D" id="3.10.100.10">
    <property type="entry name" value="Mannose-Binding Protein A, subunit A"/>
    <property type="match status" value="1"/>
</dbReference>
<evidence type="ECO:0000313" key="2">
    <source>
        <dbReference type="EMBL" id="CDK12451.1"/>
    </source>
</evidence>
<dbReference type="Pfam" id="PF00059">
    <property type="entry name" value="Lectin_C"/>
    <property type="match status" value="1"/>
</dbReference>
<reference evidence="2" key="2">
    <citation type="submission" date="2014-02" db="EMBL/GenBank/DDBJ databases">
        <title>The hermit crab's nose antennal transcriptomics.</title>
        <authorList>
            <person name="Groh K.C."/>
            <person name="Vogel H."/>
            <person name="Stensmyr M.C."/>
            <person name="Grosse-Wilde E."/>
            <person name="Hansson B.S."/>
        </authorList>
    </citation>
    <scope>NUCLEOTIDE SEQUENCE</scope>
    <source>
        <tissue evidence="2">Antennules</tissue>
    </source>
</reference>
<dbReference type="InterPro" id="IPR016186">
    <property type="entry name" value="C-type_lectin-like/link_sf"/>
</dbReference>
<protein>
    <submittedName>
        <fullName evidence="2">C-type-lectin-like-4 protein</fullName>
    </submittedName>
</protein>
<dbReference type="InterPro" id="IPR016187">
    <property type="entry name" value="CTDL_fold"/>
</dbReference>
<name>W6MNG5_PAGBR</name>
<dbReference type="PROSITE" id="PS50041">
    <property type="entry name" value="C_TYPE_LECTIN_2"/>
    <property type="match status" value="1"/>
</dbReference>
<dbReference type="AlphaFoldDB" id="W6MNG5"/>
<evidence type="ECO:0000259" key="1">
    <source>
        <dbReference type="PROSITE" id="PS50041"/>
    </source>
</evidence>